<comment type="caution">
    <text evidence="4">The sequence shown here is derived from an EMBL/GenBank/DDBJ whole genome shotgun (WGS) entry which is preliminary data.</text>
</comment>
<name>A0A1E7LLN3_9ACTN</name>
<evidence type="ECO:0000313" key="5">
    <source>
        <dbReference type="Proteomes" id="UP000175971"/>
    </source>
</evidence>
<proteinExistence type="predicted"/>
<dbReference type="EMBL" id="LJGZ01000100">
    <property type="protein sequence ID" value="OEV17084.1"/>
    <property type="molecule type" value="Genomic_DNA"/>
</dbReference>
<feature type="domain" description="PASTA" evidence="3">
    <location>
        <begin position="63"/>
        <end position="136"/>
    </location>
</feature>
<dbReference type="PROSITE" id="PS51257">
    <property type="entry name" value="PROKAR_LIPOPROTEIN"/>
    <property type="match status" value="1"/>
</dbReference>
<feature type="compositionally biased region" description="Pro residues" evidence="1">
    <location>
        <begin position="57"/>
        <end position="67"/>
    </location>
</feature>
<feature type="signal peptide" evidence="2">
    <location>
        <begin position="1"/>
        <end position="19"/>
    </location>
</feature>
<feature type="region of interest" description="Disordered" evidence="1">
    <location>
        <begin position="149"/>
        <end position="197"/>
    </location>
</feature>
<dbReference type="AlphaFoldDB" id="A0A1E7LLN3"/>
<feature type="chain" id="PRO_5039385161" description="PASTA domain-containing protein" evidence="2">
    <location>
        <begin position="20"/>
        <end position="251"/>
    </location>
</feature>
<feature type="region of interest" description="Disordered" evidence="1">
    <location>
        <begin position="23"/>
        <end position="70"/>
    </location>
</feature>
<evidence type="ECO:0000313" key="4">
    <source>
        <dbReference type="EMBL" id="OEV17084.1"/>
    </source>
</evidence>
<dbReference type="Proteomes" id="UP000175971">
    <property type="component" value="Unassembled WGS sequence"/>
</dbReference>
<dbReference type="PATRIC" id="fig|518642.7.peg.7157"/>
<evidence type="ECO:0000256" key="2">
    <source>
        <dbReference type="SAM" id="SignalP"/>
    </source>
</evidence>
<keyword evidence="2" id="KW-0732">Signal</keyword>
<evidence type="ECO:0000256" key="1">
    <source>
        <dbReference type="SAM" id="MobiDB-lite"/>
    </source>
</evidence>
<dbReference type="PROSITE" id="PS51178">
    <property type="entry name" value="PASTA"/>
    <property type="match status" value="1"/>
</dbReference>
<feature type="compositionally biased region" description="Pro residues" evidence="1">
    <location>
        <begin position="157"/>
        <end position="167"/>
    </location>
</feature>
<sequence length="251" mass="26127">MRIPRRLAPVALAGLLALAGCSGGSTTQAESGAPATPSPSATTVTATETAAETASPSPSPTPTPDPLMPALHSQTYEQAQAELVRQEISTALLKSAAQHKDVTLPPNHDGWYVCDASPRIGTKLTATTTVTVRLAKDFSDCTTSFNGYLHQKNDPAYTPPAPKPKPVPTTQAPAPAPAPEKTAPKPAPKPVGGSMITCPDGKQGHACTSNGHPVVDGQFCPKADRGRTLKATNGTTVTCSYDPSVRPYRWQ</sequence>
<dbReference type="InterPro" id="IPR005543">
    <property type="entry name" value="PASTA_dom"/>
</dbReference>
<evidence type="ECO:0000259" key="3">
    <source>
        <dbReference type="PROSITE" id="PS51178"/>
    </source>
</evidence>
<dbReference type="OrthoDB" id="4329642at2"/>
<protein>
    <recommendedName>
        <fullName evidence="3">PASTA domain-containing protein</fullName>
    </recommendedName>
</protein>
<gene>
    <name evidence="4" type="ORF">AN221_31135</name>
</gene>
<reference evidence="4 5" key="1">
    <citation type="journal article" date="2016" name="Front. Microbiol.">
        <title>Comparative Genomics Analysis of Streptomyces Species Reveals Their Adaptation to the Marine Environment and Their Diversity at the Genomic Level.</title>
        <authorList>
            <person name="Tian X."/>
            <person name="Zhang Z."/>
            <person name="Yang T."/>
            <person name="Chen M."/>
            <person name="Li J."/>
            <person name="Chen F."/>
            <person name="Yang J."/>
            <person name="Li W."/>
            <person name="Zhang B."/>
            <person name="Zhang Z."/>
            <person name="Wu J."/>
            <person name="Zhang C."/>
            <person name="Long L."/>
            <person name="Xiao J."/>
        </authorList>
    </citation>
    <scope>NUCLEOTIDE SEQUENCE [LARGE SCALE GENOMIC DNA]</scope>
    <source>
        <strain evidence="4 5">SCSIO M10372</strain>
    </source>
</reference>
<feature type="compositionally biased region" description="Low complexity" evidence="1">
    <location>
        <begin position="29"/>
        <end position="56"/>
    </location>
</feature>
<organism evidence="4 5">
    <name type="scientific">Streptomyces nanshensis</name>
    <dbReference type="NCBI Taxonomy" id="518642"/>
    <lineage>
        <taxon>Bacteria</taxon>
        <taxon>Bacillati</taxon>
        <taxon>Actinomycetota</taxon>
        <taxon>Actinomycetes</taxon>
        <taxon>Kitasatosporales</taxon>
        <taxon>Streptomycetaceae</taxon>
        <taxon>Streptomyces</taxon>
    </lineage>
</organism>
<keyword evidence="5" id="KW-1185">Reference proteome</keyword>
<accession>A0A1E7LLN3</accession>
<dbReference type="RefSeq" id="WP_070203643.1">
    <property type="nucleotide sequence ID" value="NZ_LJGZ01000100.1"/>
</dbReference>